<comment type="caution">
    <text evidence="2">The sequence shown here is derived from an EMBL/GenBank/DDBJ whole genome shotgun (WGS) entry which is preliminary data.</text>
</comment>
<evidence type="ECO:0000313" key="2">
    <source>
        <dbReference type="EMBL" id="MEI4463633.1"/>
    </source>
</evidence>
<organism evidence="2 3">
    <name type="scientific">Exiguobacterium indicum</name>
    <dbReference type="NCBI Taxonomy" id="296995"/>
    <lineage>
        <taxon>Bacteria</taxon>
        <taxon>Bacillati</taxon>
        <taxon>Bacillota</taxon>
        <taxon>Bacilli</taxon>
        <taxon>Bacillales</taxon>
        <taxon>Bacillales Family XII. Incertae Sedis</taxon>
        <taxon>Exiguobacterium</taxon>
    </lineage>
</organism>
<dbReference type="RefSeq" id="WP_023467179.1">
    <property type="nucleotide sequence ID" value="NZ_FMYN01000005.1"/>
</dbReference>
<feature type="region of interest" description="Disordered" evidence="1">
    <location>
        <begin position="1"/>
        <end position="57"/>
    </location>
</feature>
<dbReference type="GeneID" id="90839157"/>
<sequence length="57" mass="6773">MAPKETDRPNEEFEDERDRLSDKERKLTEEQQKEILKGKDEMPDDTVSPRDRGEDPI</sequence>
<name>A0ABU8EN67_9BACL</name>
<accession>A0ABU8EN67</accession>
<gene>
    <name evidence="2" type="ORF">SZL87_14495</name>
</gene>
<reference evidence="2 3" key="1">
    <citation type="submission" date="2023-12" db="EMBL/GenBank/DDBJ databases">
        <authorList>
            <person name="Easwaran N."/>
            <person name="Lazarus H.P.S."/>
        </authorList>
    </citation>
    <scope>NUCLEOTIDE SEQUENCE [LARGE SCALE GENOMIC DNA]</scope>
    <source>
        <strain evidence="2 3">VIT-2023</strain>
    </source>
</reference>
<dbReference type="Proteomes" id="UP001387110">
    <property type="component" value="Unassembled WGS sequence"/>
</dbReference>
<evidence type="ECO:0000256" key="1">
    <source>
        <dbReference type="SAM" id="MobiDB-lite"/>
    </source>
</evidence>
<protein>
    <submittedName>
        <fullName evidence="2">Uncharacterized protein</fullName>
    </submittedName>
</protein>
<proteinExistence type="predicted"/>
<keyword evidence="3" id="KW-1185">Reference proteome</keyword>
<evidence type="ECO:0000313" key="3">
    <source>
        <dbReference type="Proteomes" id="UP001387110"/>
    </source>
</evidence>
<dbReference type="EMBL" id="JBAWKY010000005">
    <property type="protein sequence ID" value="MEI4463633.1"/>
    <property type="molecule type" value="Genomic_DNA"/>
</dbReference>